<evidence type="ECO:0000313" key="5">
    <source>
        <dbReference type="Proteomes" id="UP001281761"/>
    </source>
</evidence>
<dbReference type="SUPFAM" id="SSF57756">
    <property type="entry name" value="Retrovirus zinc finger-like domains"/>
    <property type="match status" value="1"/>
</dbReference>
<dbReference type="PROSITE" id="PS50158">
    <property type="entry name" value="ZF_CCHC"/>
    <property type="match status" value="2"/>
</dbReference>
<dbReference type="InterPro" id="IPR036875">
    <property type="entry name" value="Znf_CCHC_sf"/>
</dbReference>
<proteinExistence type="predicted"/>
<gene>
    <name evidence="4" type="ORF">BLNAU_9407</name>
</gene>
<evidence type="ECO:0000256" key="1">
    <source>
        <dbReference type="PROSITE-ProRule" id="PRU00047"/>
    </source>
</evidence>
<dbReference type="PANTHER" id="PTHR23002">
    <property type="entry name" value="ZINC FINGER CCHC DOMAIN CONTAINING PROTEIN"/>
    <property type="match status" value="1"/>
</dbReference>
<evidence type="ECO:0000313" key="4">
    <source>
        <dbReference type="EMBL" id="KAK2955551.1"/>
    </source>
</evidence>
<keyword evidence="1" id="KW-0862">Zinc</keyword>
<keyword evidence="5" id="KW-1185">Reference proteome</keyword>
<protein>
    <recommendedName>
        <fullName evidence="3">CCHC-type domain-containing protein</fullName>
    </recommendedName>
</protein>
<sequence length="235" mass="26209">MQQSRPLFPVQQLEDFAPYSSPFHQASTITSSRVYFPQPYNNSLTNVSFADLTDTPLVGNHVVDFTTEKQSLAISTFSNPYSLLSTDDTNASVSFHPGQDFKELDKLSTTAPPRQSDPKPRSRRHSQHRRARQQQSNSKPHSPDEIVFLSTKNSSRATAMRALLHAPVVFSVAQDTQPETIPELNSQNLSSSFRCYRCGRTGHASKACPEPDVRRCFNCGGIGHIARKCPHSSKF</sequence>
<evidence type="ECO:0000259" key="3">
    <source>
        <dbReference type="PROSITE" id="PS50158"/>
    </source>
</evidence>
<feature type="domain" description="CCHC-type" evidence="3">
    <location>
        <begin position="194"/>
        <end position="210"/>
    </location>
</feature>
<organism evidence="4 5">
    <name type="scientific">Blattamonas nauphoetae</name>
    <dbReference type="NCBI Taxonomy" id="2049346"/>
    <lineage>
        <taxon>Eukaryota</taxon>
        <taxon>Metamonada</taxon>
        <taxon>Preaxostyla</taxon>
        <taxon>Oxymonadida</taxon>
        <taxon>Blattamonas</taxon>
    </lineage>
</organism>
<keyword evidence="1" id="KW-0863">Zinc-finger</keyword>
<comment type="caution">
    <text evidence="4">The sequence shown here is derived from an EMBL/GenBank/DDBJ whole genome shotgun (WGS) entry which is preliminary data.</text>
</comment>
<reference evidence="4 5" key="1">
    <citation type="journal article" date="2022" name="bioRxiv">
        <title>Genomics of Preaxostyla Flagellates Illuminates Evolutionary Transitions and the Path Towards Mitochondrial Loss.</title>
        <authorList>
            <person name="Novak L.V.F."/>
            <person name="Treitli S.C."/>
            <person name="Pyrih J."/>
            <person name="Halakuc P."/>
            <person name="Pipaliya S.V."/>
            <person name="Vacek V."/>
            <person name="Brzon O."/>
            <person name="Soukal P."/>
            <person name="Eme L."/>
            <person name="Dacks J.B."/>
            <person name="Karnkowska A."/>
            <person name="Elias M."/>
            <person name="Hampl V."/>
        </authorList>
    </citation>
    <scope>NUCLEOTIDE SEQUENCE [LARGE SCALE GENOMIC DNA]</scope>
    <source>
        <strain evidence="4">NAU3</strain>
        <tissue evidence="4">Gut</tissue>
    </source>
</reference>
<name>A0ABQ9XVP6_9EUKA</name>
<dbReference type="Proteomes" id="UP001281761">
    <property type="component" value="Unassembled WGS sequence"/>
</dbReference>
<accession>A0ABQ9XVP6</accession>
<dbReference type="InterPro" id="IPR001878">
    <property type="entry name" value="Znf_CCHC"/>
</dbReference>
<feature type="domain" description="CCHC-type" evidence="3">
    <location>
        <begin position="214"/>
        <end position="230"/>
    </location>
</feature>
<dbReference type="InterPro" id="IPR051714">
    <property type="entry name" value="Znf_CCHC_NABP"/>
</dbReference>
<dbReference type="Pfam" id="PF00098">
    <property type="entry name" value="zf-CCHC"/>
    <property type="match status" value="2"/>
</dbReference>
<dbReference type="SMART" id="SM00343">
    <property type="entry name" value="ZnF_C2HC"/>
    <property type="match status" value="2"/>
</dbReference>
<dbReference type="Gene3D" id="4.10.60.10">
    <property type="entry name" value="Zinc finger, CCHC-type"/>
    <property type="match status" value="1"/>
</dbReference>
<keyword evidence="1" id="KW-0479">Metal-binding</keyword>
<dbReference type="EMBL" id="JARBJD010000065">
    <property type="protein sequence ID" value="KAK2955551.1"/>
    <property type="molecule type" value="Genomic_DNA"/>
</dbReference>
<evidence type="ECO:0000256" key="2">
    <source>
        <dbReference type="SAM" id="MobiDB-lite"/>
    </source>
</evidence>
<feature type="compositionally biased region" description="Basic residues" evidence="2">
    <location>
        <begin position="121"/>
        <end position="132"/>
    </location>
</feature>
<feature type="region of interest" description="Disordered" evidence="2">
    <location>
        <begin position="94"/>
        <end position="146"/>
    </location>
</feature>